<reference evidence="1 2" key="1">
    <citation type="submission" date="2015-03" db="EMBL/GenBank/DDBJ databases">
        <title>Genomics and transcriptomics of the oil-accumulating basidiomycete yeast T. oleaginosus allow insights into substrate utilization and the diverse evolutionary trajectories of mating systems in fungi.</title>
        <authorList>
            <consortium name="DOE Joint Genome Institute"/>
            <person name="Kourist R."/>
            <person name="Kracht O."/>
            <person name="Bracharz F."/>
            <person name="Lipzen A."/>
            <person name="Nolan M."/>
            <person name="Ohm R."/>
            <person name="Grigoriev I."/>
            <person name="Sun S."/>
            <person name="Heitman J."/>
            <person name="Bruck T."/>
            <person name="Nowrousian M."/>
        </authorList>
    </citation>
    <scope>NUCLEOTIDE SEQUENCE [LARGE SCALE GENOMIC DNA]</scope>
    <source>
        <strain evidence="1 2">IBC0246</strain>
    </source>
</reference>
<gene>
    <name evidence="1" type="ORF">CC85DRAFT_292081</name>
</gene>
<dbReference type="AlphaFoldDB" id="A0A0J0XMX2"/>
<organism evidence="1 2">
    <name type="scientific">Cutaneotrichosporon oleaginosum</name>
    <dbReference type="NCBI Taxonomy" id="879819"/>
    <lineage>
        <taxon>Eukaryota</taxon>
        <taxon>Fungi</taxon>
        <taxon>Dikarya</taxon>
        <taxon>Basidiomycota</taxon>
        <taxon>Agaricomycotina</taxon>
        <taxon>Tremellomycetes</taxon>
        <taxon>Trichosporonales</taxon>
        <taxon>Trichosporonaceae</taxon>
        <taxon>Cutaneotrichosporon</taxon>
    </lineage>
</organism>
<evidence type="ECO:0000313" key="2">
    <source>
        <dbReference type="Proteomes" id="UP000053611"/>
    </source>
</evidence>
<dbReference type="Proteomes" id="UP000053611">
    <property type="component" value="Unassembled WGS sequence"/>
</dbReference>
<protein>
    <submittedName>
        <fullName evidence="1">Uncharacterized protein</fullName>
    </submittedName>
</protein>
<dbReference type="RefSeq" id="XP_018278928.1">
    <property type="nucleotide sequence ID" value="XM_018424798.1"/>
</dbReference>
<dbReference type="EMBL" id="KQ087205">
    <property type="protein sequence ID" value="KLT42437.1"/>
    <property type="molecule type" value="Genomic_DNA"/>
</dbReference>
<evidence type="ECO:0000313" key="1">
    <source>
        <dbReference type="EMBL" id="KLT42437.1"/>
    </source>
</evidence>
<proteinExistence type="predicted"/>
<sequence>MSSATDGSPAQMPEALTAPCSISITDSTALGHPLEVSRHTPVIDHTAYPQIMDIIFGAASGPLLVAFRATCRTYRDRVKAVLAKHLALTDTHLLSALSRTPHRPCFPPAALDCFEHFALQPSPHVADAAGAPILRIRDAPLTVIDAIAPSTVVVYGWLRPKGEELPEARLMMLGSSRRRSPVEHCSTVRKVVIVIDGVPNYTCYANGMVSAWPSITDITVLYVPKEPATPHGKQCSGSDFITLDTKFGNILCEVFPPNRSRTANPRLTLVNADAIPVGSFPSYGRVGHWARSCFNPLVARGPYNDDNMLRPMSDNTLRKYVHVVHQSRVDVYDTIRFLSLDEYEAEVGAEAFALETDPTFALR</sequence>
<dbReference type="GeneID" id="28985401"/>
<keyword evidence="2" id="KW-1185">Reference proteome</keyword>
<dbReference type="OrthoDB" id="10682070at2759"/>
<name>A0A0J0XMX2_9TREE</name>
<accession>A0A0J0XMX2</accession>